<proteinExistence type="predicted"/>
<dbReference type="EMBL" id="JAAGRN010000009">
    <property type="protein sequence ID" value="NDY84127.1"/>
    <property type="molecule type" value="Genomic_DNA"/>
</dbReference>
<evidence type="ECO:0000256" key="8">
    <source>
        <dbReference type="ARBA" id="ARBA00031615"/>
    </source>
</evidence>
<accession>A0A6B2R507</accession>
<dbReference type="InterPro" id="IPR009000">
    <property type="entry name" value="Transl_B-barrel_sf"/>
</dbReference>
<comment type="function">
    <text evidence="7">Translation factor necessary for the incorporation of selenocysteine into proteins. It probably replaces EF-Tu for the insertion of selenocysteine directed by the UGA codon. SelB binds GTP and GDP.</text>
</comment>
<dbReference type="NCBIfam" id="TIGR00475">
    <property type="entry name" value="selB"/>
    <property type="match status" value="1"/>
</dbReference>
<dbReference type="RefSeq" id="WP_163655937.1">
    <property type="nucleotide sequence ID" value="NZ_JAAGRN010000009.1"/>
</dbReference>
<dbReference type="Pfam" id="PF09106">
    <property type="entry name" value="WHD_2nd_SelB"/>
    <property type="match status" value="1"/>
</dbReference>
<dbReference type="Pfam" id="PF03144">
    <property type="entry name" value="GTP_EFTU_D2"/>
    <property type="match status" value="1"/>
</dbReference>
<keyword evidence="6" id="KW-0342">GTP-binding</keyword>
<dbReference type="Pfam" id="PF25461">
    <property type="entry name" value="Beta-barrel_SelB"/>
    <property type="match status" value="1"/>
</dbReference>
<dbReference type="GO" id="GO:0003746">
    <property type="term" value="F:translation elongation factor activity"/>
    <property type="evidence" value="ECO:0007669"/>
    <property type="project" value="UniProtKB-KW"/>
</dbReference>
<dbReference type="GO" id="GO:0001514">
    <property type="term" value="P:selenocysteine incorporation"/>
    <property type="evidence" value="ECO:0007669"/>
    <property type="project" value="InterPro"/>
</dbReference>
<dbReference type="InterPro" id="IPR050055">
    <property type="entry name" value="EF-Tu_GTPase"/>
</dbReference>
<evidence type="ECO:0000313" key="10">
    <source>
        <dbReference type="EMBL" id="NDY84127.1"/>
    </source>
</evidence>
<dbReference type="Pfam" id="PF09107">
    <property type="entry name" value="WHD_3rd_SelB"/>
    <property type="match status" value="1"/>
</dbReference>
<dbReference type="PRINTS" id="PR00315">
    <property type="entry name" value="ELONGATNFCT"/>
</dbReference>
<evidence type="ECO:0000256" key="4">
    <source>
        <dbReference type="ARBA" id="ARBA00022741"/>
    </source>
</evidence>
<dbReference type="Gene3D" id="1.10.10.2770">
    <property type="match status" value="1"/>
</dbReference>
<dbReference type="Gene3D" id="3.40.50.300">
    <property type="entry name" value="P-loop containing nucleotide triphosphate hydrolases"/>
    <property type="match status" value="1"/>
</dbReference>
<dbReference type="AlphaFoldDB" id="A0A6B2R507"/>
<evidence type="ECO:0000256" key="7">
    <source>
        <dbReference type="ARBA" id="ARBA00025526"/>
    </source>
</evidence>
<evidence type="ECO:0000259" key="9">
    <source>
        <dbReference type="PROSITE" id="PS51722"/>
    </source>
</evidence>
<dbReference type="InterPro" id="IPR027417">
    <property type="entry name" value="P-loop_NTPase"/>
</dbReference>
<evidence type="ECO:0000256" key="5">
    <source>
        <dbReference type="ARBA" id="ARBA00022917"/>
    </source>
</evidence>
<keyword evidence="4" id="KW-0547">Nucleotide-binding</keyword>
<gene>
    <name evidence="10" type="primary">selB</name>
    <name evidence="10" type="ORF">G3I67_12895</name>
</gene>
<dbReference type="GO" id="GO:0003723">
    <property type="term" value="F:RNA binding"/>
    <property type="evidence" value="ECO:0007669"/>
    <property type="project" value="InterPro"/>
</dbReference>
<dbReference type="InterPro" id="IPR004161">
    <property type="entry name" value="EFTu-like_2"/>
</dbReference>
<dbReference type="SUPFAM" id="SSF50447">
    <property type="entry name" value="Translation proteins"/>
    <property type="match status" value="1"/>
</dbReference>
<comment type="subcellular location">
    <subcellularLocation>
        <location evidence="1">Cytoplasm</location>
    </subcellularLocation>
</comment>
<evidence type="ECO:0000256" key="6">
    <source>
        <dbReference type="ARBA" id="ARBA00023134"/>
    </source>
</evidence>
<dbReference type="Pfam" id="PF00009">
    <property type="entry name" value="GTP_EFTU"/>
    <property type="match status" value="1"/>
</dbReference>
<organism evidence="10">
    <name type="scientific">Sheuella amnicola</name>
    <dbReference type="NCBI Taxonomy" id="2707330"/>
    <lineage>
        <taxon>Bacteria</taxon>
        <taxon>Pseudomonadati</taxon>
        <taxon>Pseudomonadota</taxon>
        <taxon>Betaproteobacteria</taxon>
        <taxon>Burkholderiales</taxon>
        <taxon>Alcaligenaceae</taxon>
        <taxon>Sheuella</taxon>
    </lineage>
</organism>
<protein>
    <recommendedName>
        <fullName evidence="2">Selenocysteine-specific elongation factor</fullName>
    </recommendedName>
    <alternativeName>
        <fullName evidence="8">SelB translation factor</fullName>
    </alternativeName>
</protein>
<dbReference type="SUPFAM" id="SSF46785">
    <property type="entry name" value="Winged helix' DNA-binding domain"/>
    <property type="match status" value="2"/>
</dbReference>
<evidence type="ECO:0000256" key="1">
    <source>
        <dbReference type="ARBA" id="ARBA00004496"/>
    </source>
</evidence>
<dbReference type="InterPro" id="IPR057335">
    <property type="entry name" value="Beta-barrel_SelB"/>
</dbReference>
<dbReference type="CDD" id="cd04171">
    <property type="entry name" value="SelB"/>
    <property type="match status" value="1"/>
</dbReference>
<dbReference type="CDD" id="cd15491">
    <property type="entry name" value="selB_III"/>
    <property type="match status" value="1"/>
</dbReference>
<dbReference type="PANTHER" id="PTHR43721:SF22">
    <property type="entry name" value="ELONGATION FACTOR TU, MITOCHONDRIAL"/>
    <property type="match status" value="1"/>
</dbReference>
<dbReference type="Gene3D" id="2.40.30.10">
    <property type="entry name" value="Translation factors"/>
    <property type="match status" value="2"/>
</dbReference>
<dbReference type="GO" id="GO:0005525">
    <property type="term" value="F:GTP binding"/>
    <property type="evidence" value="ECO:0007669"/>
    <property type="project" value="UniProtKB-KW"/>
</dbReference>
<dbReference type="SUPFAM" id="SSF52540">
    <property type="entry name" value="P-loop containing nucleoside triphosphate hydrolases"/>
    <property type="match status" value="1"/>
</dbReference>
<dbReference type="CDD" id="cd03696">
    <property type="entry name" value="SelB_II"/>
    <property type="match status" value="1"/>
</dbReference>
<reference evidence="10" key="1">
    <citation type="submission" date="2020-02" db="EMBL/GenBank/DDBJ databases">
        <authorList>
            <person name="Chen W.-M."/>
        </authorList>
    </citation>
    <scope>NUCLEOTIDE SEQUENCE</scope>
    <source>
        <strain evidence="10">NBD-18</strain>
    </source>
</reference>
<dbReference type="InterPro" id="IPR004535">
    <property type="entry name" value="Transl_elong_SelB"/>
</dbReference>
<dbReference type="PROSITE" id="PS51722">
    <property type="entry name" value="G_TR_2"/>
    <property type="match status" value="1"/>
</dbReference>
<dbReference type="InterPro" id="IPR036388">
    <property type="entry name" value="WH-like_DNA-bd_sf"/>
</dbReference>
<dbReference type="InterPro" id="IPR000795">
    <property type="entry name" value="T_Tr_GTP-bd_dom"/>
</dbReference>
<dbReference type="SUPFAM" id="SSF50465">
    <property type="entry name" value="EF-Tu/eEF-1alpha/eIF2-gamma C-terminal domain"/>
    <property type="match status" value="1"/>
</dbReference>
<dbReference type="Gene3D" id="1.10.10.10">
    <property type="entry name" value="Winged helix-like DNA-binding domain superfamily/Winged helix DNA-binding domain"/>
    <property type="match status" value="1"/>
</dbReference>
<keyword evidence="3" id="KW-0963">Cytoplasm</keyword>
<dbReference type="InterPro" id="IPR009001">
    <property type="entry name" value="Transl_elong_EF1A/Init_IF2_C"/>
</dbReference>
<evidence type="ECO:0000256" key="3">
    <source>
        <dbReference type="ARBA" id="ARBA00022490"/>
    </source>
</evidence>
<dbReference type="GO" id="GO:0005829">
    <property type="term" value="C:cytosol"/>
    <property type="evidence" value="ECO:0007669"/>
    <property type="project" value="TreeGrafter"/>
</dbReference>
<dbReference type="InterPro" id="IPR036390">
    <property type="entry name" value="WH_DNA-bd_sf"/>
</dbReference>
<dbReference type="GO" id="GO:0003924">
    <property type="term" value="F:GTPase activity"/>
    <property type="evidence" value="ECO:0007669"/>
    <property type="project" value="InterPro"/>
</dbReference>
<name>A0A6B2R507_9BURK</name>
<feature type="domain" description="Tr-type G" evidence="9">
    <location>
        <begin position="1"/>
        <end position="169"/>
    </location>
</feature>
<evidence type="ECO:0000256" key="2">
    <source>
        <dbReference type="ARBA" id="ARBA00015953"/>
    </source>
</evidence>
<keyword evidence="5" id="KW-0648">Protein biosynthesis</keyword>
<comment type="caution">
    <text evidence="10">The sequence shown here is derived from an EMBL/GenBank/DDBJ whole genome shotgun (WGS) entry which is preliminary data.</text>
</comment>
<sequence length="636" mass="69543">MIVATAGHIDHGKTSLIKALTGIETDRLPEERARGMTIDLGFAHAELGQNSCVSFIDVPGHERFVRNMLAGVTGINAALLIVAADDGLMPQTLEHLHILDLLNVERAAIVITKVDKVDAARVEGVSADITAMIHSTSIAGAPVFRVNCITGDGISTVRDWLFDLSGRSSSVDDISQGFRMPIDRAFTIAGSGTVVTGTVHSGKVSVDDQLMISPEGIQVRVRGIQVHGVATEFAYSGQRCALNLVGVNVSEAGRGNWIQDSNTHAPTNRLDVRLKVIESEDRSLLHWSCVHLHLGTTDVLARVVVSGEGKIEPGQTRYVQLITDKPIAALHGDRFIIRDQSATRTIGGGIVMNPFALKQRRGAGVREAEMQVYERSTPEKILSGLLDLSEAGVDIHSFCRAMNLLQQNVGSMIRDADAIVLGKAMPIGISRAASDALKVSVLEKVRKHHTLYPQDPGIGVSALRSMITKRIPFEAFQALIRDLANRKLLVLSNDVVSLRDHDVSANPEDEMLWKLVHETLLSFGVNTPLVGVLAEKLKVKEQPLRDFLHRKSRTGDIRRVTPDRFCLRETLTRLAAVLVDVANKQPGGFFNAAQFRDAIGTGRGLAIHYLEFFDQLGVTQRFGDRRRIGKRIKEFL</sequence>
<dbReference type="PANTHER" id="PTHR43721">
    <property type="entry name" value="ELONGATION FACTOR TU-RELATED"/>
    <property type="match status" value="1"/>
</dbReference>
<keyword evidence="10" id="KW-0251">Elongation factor</keyword>
<dbReference type="InterPro" id="IPR015191">
    <property type="entry name" value="SelB_WHD4"/>
</dbReference>
<dbReference type="InterPro" id="IPR015190">
    <property type="entry name" value="Elong_fac_SelB-wing-hlx_typ-2"/>
</dbReference>